<reference evidence="1 2" key="1">
    <citation type="submission" date="2020-05" db="EMBL/GenBank/DDBJ databases">
        <title>Whole Genome Sequences of Enterobacteriales Associated with the International Space Station.</title>
        <authorList>
            <person name="Bharadwaj A."/>
            <person name="Daudu R."/>
            <person name="Singh N."/>
            <person name="Wood J."/>
            <person name="Debieu M."/>
            <person name="Mason C."/>
            <person name="Wang C."/>
            <person name="Venkateswaran K."/>
        </authorList>
    </citation>
    <scope>NUCLEOTIDE SEQUENCE [LARGE SCALE GENOMIC DNA]</scope>
    <source>
        <strain evidence="1 2">IF5SW-B1</strain>
    </source>
</reference>
<comment type="caution">
    <text evidence="1">The sequence shown here is derived from an EMBL/GenBank/DDBJ whole genome shotgun (WGS) entry which is preliminary data.</text>
</comment>
<proteinExistence type="predicted"/>
<dbReference type="AlphaFoldDB" id="A0A7Y6NH66"/>
<evidence type="ECO:0000313" key="1">
    <source>
        <dbReference type="EMBL" id="NUY98419.1"/>
    </source>
</evidence>
<dbReference type="Proteomes" id="UP000566985">
    <property type="component" value="Unassembled WGS sequence"/>
</dbReference>
<dbReference type="EMBL" id="JABWPM010000025">
    <property type="protein sequence ID" value="NUY98419.1"/>
    <property type="molecule type" value="Genomic_DNA"/>
</dbReference>
<dbReference type="RefSeq" id="WP_069729487.1">
    <property type="nucleotide sequence ID" value="NZ_JABWPE010000025.1"/>
</dbReference>
<accession>A0A7Y6NH66</accession>
<gene>
    <name evidence="1" type="ORF">HU668_18340</name>
</gene>
<organism evidence="1 2">
    <name type="scientific">Pantoea brenneri</name>
    <dbReference type="NCBI Taxonomy" id="472694"/>
    <lineage>
        <taxon>Bacteria</taxon>
        <taxon>Pseudomonadati</taxon>
        <taxon>Pseudomonadota</taxon>
        <taxon>Gammaproteobacteria</taxon>
        <taxon>Enterobacterales</taxon>
        <taxon>Erwiniaceae</taxon>
        <taxon>Pantoea</taxon>
    </lineage>
</organism>
<protein>
    <submittedName>
        <fullName evidence="1">Uncharacterized protein</fullName>
    </submittedName>
</protein>
<sequence length="75" mass="8237">MSTSSPDNSQRKRSTHAIPNSLITILFSALIENASRTNLLHAGLFNSAIEATDSYTVTAIYPDEVFFVMKEICDA</sequence>
<name>A0A7Y6NH66_9GAMM</name>
<evidence type="ECO:0000313" key="2">
    <source>
        <dbReference type="Proteomes" id="UP000566985"/>
    </source>
</evidence>
<dbReference type="GeneID" id="57347056"/>